<dbReference type="SUPFAM" id="SSF50386">
    <property type="entry name" value="STI-like"/>
    <property type="match status" value="1"/>
</dbReference>
<evidence type="ECO:0008006" key="6">
    <source>
        <dbReference type="Google" id="ProtNLM"/>
    </source>
</evidence>
<dbReference type="InterPro" id="IPR011065">
    <property type="entry name" value="Kunitz_inhibitor_STI-like_sf"/>
</dbReference>
<dbReference type="EMBL" id="CM007906">
    <property type="protein sequence ID" value="OTF86412.1"/>
    <property type="molecule type" value="Genomic_DNA"/>
</dbReference>
<keyword evidence="5" id="KW-1185">Reference proteome</keyword>
<feature type="signal peptide" evidence="2">
    <location>
        <begin position="1"/>
        <end position="20"/>
    </location>
</feature>
<evidence type="ECO:0000256" key="1">
    <source>
        <dbReference type="ARBA" id="ARBA00005440"/>
    </source>
</evidence>
<dbReference type="AlphaFoldDB" id="A0A251RPY2"/>
<dbReference type="PANTHER" id="PTHR33107:SF87">
    <property type="entry name" value="21 KDA SEED PROTEIN-RELATED"/>
    <property type="match status" value="1"/>
</dbReference>
<dbReference type="PANTHER" id="PTHR33107">
    <property type="entry name" value="KUNITZ TRYPSIN INHIBITOR 2"/>
    <property type="match status" value="1"/>
</dbReference>
<gene>
    <name evidence="4" type="ORF">HannXRQ_Chr17g0550511</name>
    <name evidence="3" type="ORF">HanXRQr2_Chr17g0802201</name>
</gene>
<name>A0A251RPY2_HELAN</name>
<evidence type="ECO:0000256" key="2">
    <source>
        <dbReference type="SAM" id="SignalP"/>
    </source>
</evidence>
<feature type="chain" id="PRO_5041060175" description="Miraculin" evidence="2">
    <location>
        <begin position="21"/>
        <end position="198"/>
    </location>
</feature>
<dbReference type="SMART" id="SM00452">
    <property type="entry name" value="STI"/>
    <property type="match status" value="1"/>
</dbReference>
<dbReference type="CDD" id="cd23375">
    <property type="entry name" value="beta-trefoil_STI_VvMLP-like"/>
    <property type="match status" value="1"/>
</dbReference>
<dbReference type="STRING" id="4232.A0A251RPY2"/>
<proteinExistence type="inferred from homology"/>
<dbReference type="GO" id="GO:0004866">
    <property type="term" value="F:endopeptidase inhibitor activity"/>
    <property type="evidence" value="ECO:0007669"/>
    <property type="project" value="InterPro"/>
</dbReference>
<dbReference type="OMA" id="WIVICYL"/>
<keyword evidence="2" id="KW-0732">Signal</keyword>
<dbReference type="InterPro" id="IPR002160">
    <property type="entry name" value="Prot_inh_Kunz-lg"/>
</dbReference>
<organism evidence="4 5">
    <name type="scientific">Helianthus annuus</name>
    <name type="common">Common sunflower</name>
    <dbReference type="NCBI Taxonomy" id="4232"/>
    <lineage>
        <taxon>Eukaryota</taxon>
        <taxon>Viridiplantae</taxon>
        <taxon>Streptophyta</taxon>
        <taxon>Embryophyta</taxon>
        <taxon>Tracheophyta</taxon>
        <taxon>Spermatophyta</taxon>
        <taxon>Magnoliopsida</taxon>
        <taxon>eudicotyledons</taxon>
        <taxon>Gunneridae</taxon>
        <taxon>Pentapetalae</taxon>
        <taxon>asterids</taxon>
        <taxon>campanulids</taxon>
        <taxon>Asterales</taxon>
        <taxon>Asteraceae</taxon>
        <taxon>Asteroideae</taxon>
        <taxon>Heliantheae alliance</taxon>
        <taxon>Heliantheae</taxon>
        <taxon>Helianthus</taxon>
    </lineage>
</organism>
<accession>A0A251RPY2</accession>
<evidence type="ECO:0000313" key="5">
    <source>
        <dbReference type="Proteomes" id="UP000215914"/>
    </source>
</evidence>
<comment type="similarity">
    <text evidence="1">Belongs to the protease inhibitor I3 (leguminous Kunitz-type inhibitor) family.</text>
</comment>
<dbReference type="InParanoid" id="A0A251RPY2"/>
<reference evidence="3" key="3">
    <citation type="submission" date="2020-06" db="EMBL/GenBank/DDBJ databases">
        <title>Helianthus annuus Genome sequencing and assembly Release 2.</title>
        <authorList>
            <person name="Gouzy J."/>
            <person name="Langlade N."/>
            <person name="Munos S."/>
        </authorList>
    </citation>
    <scope>NUCLEOTIDE SEQUENCE</scope>
    <source>
        <tissue evidence="3">Leaves</tissue>
    </source>
</reference>
<dbReference type="Pfam" id="PF00197">
    <property type="entry name" value="Kunitz_legume"/>
    <property type="match status" value="1"/>
</dbReference>
<dbReference type="Proteomes" id="UP000215914">
    <property type="component" value="Chromosome 17"/>
</dbReference>
<dbReference type="OrthoDB" id="10412504at2759"/>
<dbReference type="Gramene" id="mRNA:HanXRQr2_Chr17g0802201">
    <property type="protein sequence ID" value="CDS:HanXRQr2_Chr17g0802201.1"/>
    <property type="gene ID" value="HanXRQr2_Chr17g0802201"/>
</dbReference>
<reference evidence="4" key="2">
    <citation type="submission" date="2017-02" db="EMBL/GenBank/DDBJ databases">
        <title>Sunflower complete genome.</title>
        <authorList>
            <person name="Langlade N."/>
            <person name="Munos S."/>
        </authorList>
    </citation>
    <scope>NUCLEOTIDE SEQUENCE [LARGE SCALE GENOMIC DNA]</scope>
    <source>
        <tissue evidence="4">Leaves</tissue>
    </source>
</reference>
<sequence>MKTIIFFSLAFFLCIFKANSAPGPVLDAGGKPLRSGVEYYATPTSIDGFDSSILRAPVGNKTCPAGAVEYYQTEGEGQTLIITPVDPKMGVIRLSTDVNIKFSGPVTRCHESNVWKLQYYKATKQYVVMMGGVEGNPGPETLNNWFKIEKAVDDYNREVYKFVYCPSVCSSCKVMCKDIGTYHGNLVLSGDPLFFNFY</sequence>
<protein>
    <recommendedName>
        <fullName evidence="6">Miraculin</fullName>
    </recommendedName>
</protein>
<evidence type="ECO:0000313" key="3">
    <source>
        <dbReference type="EMBL" id="KAF5755385.1"/>
    </source>
</evidence>
<dbReference type="EMBL" id="MNCJ02000332">
    <property type="protein sequence ID" value="KAF5755385.1"/>
    <property type="molecule type" value="Genomic_DNA"/>
</dbReference>
<dbReference type="PRINTS" id="PR00291">
    <property type="entry name" value="KUNITZINHBTR"/>
</dbReference>
<dbReference type="Gene3D" id="2.80.10.50">
    <property type="match status" value="1"/>
</dbReference>
<evidence type="ECO:0000313" key="4">
    <source>
        <dbReference type="EMBL" id="OTF86412.1"/>
    </source>
</evidence>
<reference evidence="3 5" key="1">
    <citation type="journal article" date="2017" name="Nature">
        <title>The sunflower genome provides insights into oil metabolism, flowering and Asterid evolution.</title>
        <authorList>
            <person name="Badouin H."/>
            <person name="Gouzy J."/>
            <person name="Grassa C.J."/>
            <person name="Murat F."/>
            <person name="Staton S.E."/>
            <person name="Cottret L."/>
            <person name="Lelandais-Briere C."/>
            <person name="Owens G.L."/>
            <person name="Carrere S."/>
            <person name="Mayjonade B."/>
            <person name="Legrand L."/>
            <person name="Gill N."/>
            <person name="Kane N.C."/>
            <person name="Bowers J.E."/>
            <person name="Hubner S."/>
            <person name="Bellec A."/>
            <person name="Berard A."/>
            <person name="Berges H."/>
            <person name="Blanchet N."/>
            <person name="Boniface M.C."/>
            <person name="Brunel D."/>
            <person name="Catrice O."/>
            <person name="Chaidir N."/>
            <person name="Claudel C."/>
            <person name="Donnadieu C."/>
            <person name="Faraut T."/>
            <person name="Fievet G."/>
            <person name="Helmstetter N."/>
            <person name="King M."/>
            <person name="Knapp S.J."/>
            <person name="Lai Z."/>
            <person name="Le Paslier M.C."/>
            <person name="Lippi Y."/>
            <person name="Lorenzon L."/>
            <person name="Mandel J.R."/>
            <person name="Marage G."/>
            <person name="Marchand G."/>
            <person name="Marquand E."/>
            <person name="Bret-Mestries E."/>
            <person name="Morien E."/>
            <person name="Nambeesan S."/>
            <person name="Nguyen T."/>
            <person name="Pegot-Espagnet P."/>
            <person name="Pouilly N."/>
            <person name="Raftis F."/>
            <person name="Sallet E."/>
            <person name="Schiex T."/>
            <person name="Thomas J."/>
            <person name="Vandecasteele C."/>
            <person name="Vares D."/>
            <person name="Vear F."/>
            <person name="Vautrin S."/>
            <person name="Crespi M."/>
            <person name="Mangin B."/>
            <person name="Burke J.M."/>
            <person name="Salse J."/>
            <person name="Munos S."/>
            <person name="Vincourt P."/>
            <person name="Rieseberg L.H."/>
            <person name="Langlade N.B."/>
        </authorList>
    </citation>
    <scope>NUCLEOTIDE SEQUENCE [LARGE SCALE GENOMIC DNA]</scope>
    <source>
        <strain evidence="5">cv. SF193</strain>
        <tissue evidence="3">Leaves</tissue>
    </source>
</reference>